<gene>
    <name evidence="2" type="ORF">J0A67_06215</name>
</gene>
<keyword evidence="1" id="KW-0812">Transmembrane</keyword>
<reference evidence="2 3" key="1">
    <citation type="submission" date="2021-03" db="EMBL/GenBank/DDBJ databases">
        <title>novel species isolated from a fishpond in China.</title>
        <authorList>
            <person name="Lu H."/>
            <person name="Cai Z."/>
        </authorList>
    </citation>
    <scope>NUCLEOTIDE SEQUENCE [LARGE SCALE GENOMIC DNA]</scope>
    <source>
        <strain evidence="2 3">JCM 31546</strain>
    </source>
</reference>
<comment type="caution">
    <text evidence="2">The sequence shown here is derived from an EMBL/GenBank/DDBJ whole genome shotgun (WGS) entry which is preliminary data.</text>
</comment>
<keyword evidence="1" id="KW-0472">Membrane</keyword>
<dbReference type="RefSeq" id="WP_206568394.1">
    <property type="nucleotide sequence ID" value="NZ_JAFKCW010000001.1"/>
</dbReference>
<evidence type="ECO:0000313" key="2">
    <source>
        <dbReference type="EMBL" id="MBN7800446.1"/>
    </source>
</evidence>
<protein>
    <recommendedName>
        <fullName evidence="4">HEAT repeat domain-containing protein</fullName>
    </recommendedName>
</protein>
<sequence length="521" mass="59639">MRRLLPLLLIGVFSLVGKVSSQEMAVPTQKPVLIELLRIQHEIPGLGYFLLLEDPLDSTLVQNSGFKWTRYDSGWVSGIKEDFTLLGAVDSDTVSSRLNFTILSEPVADSVAVQYISQLVSRGDIDLPLAQDGPQEDLVSYALKSPYAPVYGNRFSFTADLKIFIVTGIILTFFVFSISMFIVMLVVKSRKSKKEALEKEYDQMVVDPLTNLLFEKDLDEIRKMTEADFESFFPKHLLQDLVYREVLIDRIIGLNKKMKGEFKEKLKTLYNRLGLAKVSVGKIKLSQWHIVAEGLVEINEMDLFEYLPEVKNLTNSSNFQVRSLAVSAMLNLSEKSDLSFLRDQTYPLSQWQQMKYLRIIKFVSQQRSLKIEMLFESKNKSIRIFGYKLVRILGRIDLLEMLSSMAPNLEDEEKAELLKTYLELGAHMEVDFVNSCLESKNPRLLMQAVKAAKVLGDESTLEILLGKVAEEREFTTKLQIMRSIHELDKSRFEQFISEYGNSDSDLLRVRDHILDPRLANV</sequence>
<evidence type="ECO:0000256" key="1">
    <source>
        <dbReference type="SAM" id="Phobius"/>
    </source>
</evidence>
<evidence type="ECO:0008006" key="4">
    <source>
        <dbReference type="Google" id="ProtNLM"/>
    </source>
</evidence>
<dbReference type="SUPFAM" id="SSF48371">
    <property type="entry name" value="ARM repeat"/>
    <property type="match status" value="1"/>
</dbReference>
<feature type="transmembrane region" description="Helical" evidence="1">
    <location>
        <begin position="163"/>
        <end position="187"/>
    </location>
</feature>
<keyword evidence="3" id="KW-1185">Reference proteome</keyword>
<name>A0ABS3BNG5_9BACT</name>
<proteinExistence type="predicted"/>
<organism evidence="2 3">
    <name type="scientific">Algoriphagus aestuariicola</name>
    <dbReference type="NCBI Taxonomy" id="1852016"/>
    <lineage>
        <taxon>Bacteria</taxon>
        <taxon>Pseudomonadati</taxon>
        <taxon>Bacteroidota</taxon>
        <taxon>Cytophagia</taxon>
        <taxon>Cytophagales</taxon>
        <taxon>Cyclobacteriaceae</taxon>
        <taxon>Algoriphagus</taxon>
    </lineage>
</organism>
<evidence type="ECO:0000313" key="3">
    <source>
        <dbReference type="Proteomes" id="UP000664698"/>
    </source>
</evidence>
<accession>A0ABS3BNG5</accession>
<keyword evidence="1" id="KW-1133">Transmembrane helix</keyword>
<dbReference type="InterPro" id="IPR016024">
    <property type="entry name" value="ARM-type_fold"/>
</dbReference>
<dbReference type="Proteomes" id="UP000664698">
    <property type="component" value="Unassembled WGS sequence"/>
</dbReference>
<dbReference type="EMBL" id="JAFKCW010000001">
    <property type="protein sequence ID" value="MBN7800446.1"/>
    <property type="molecule type" value="Genomic_DNA"/>
</dbReference>